<protein>
    <recommendedName>
        <fullName evidence="9">Response regulatory domain-containing protein</fullName>
    </recommendedName>
</protein>
<evidence type="ECO:0000313" key="8">
    <source>
        <dbReference type="Proteomes" id="UP000000600"/>
    </source>
</evidence>
<dbReference type="SUPFAM" id="SSF52172">
    <property type="entry name" value="CheY-like"/>
    <property type="match status" value="1"/>
</dbReference>
<feature type="transmembrane region" description="Helical" evidence="4">
    <location>
        <begin position="75"/>
        <end position="93"/>
    </location>
</feature>
<keyword evidence="8" id="KW-1185">Reference proteome</keyword>
<reference evidence="7 8" key="1">
    <citation type="journal article" date="2006" name="Nature">
        <title>Global trends of whole-genome duplications revealed by the ciliate Paramecium tetraurelia.</title>
        <authorList>
            <consortium name="Genoscope"/>
            <person name="Aury J.-M."/>
            <person name="Jaillon O."/>
            <person name="Duret L."/>
            <person name="Noel B."/>
            <person name="Jubin C."/>
            <person name="Porcel B.M."/>
            <person name="Segurens B."/>
            <person name="Daubin V."/>
            <person name="Anthouard V."/>
            <person name="Aiach N."/>
            <person name="Arnaiz O."/>
            <person name="Billaut A."/>
            <person name="Beisson J."/>
            <person name="Blanc I."/>
            <person name="Bouhouche K."/>
            <person name="Camara F."/>
            <person name="Duharcourt S."/>
            <person name="Guigo R."/>
            <person name="Gogendeau D."/>
            <person name="Katinka M."/>
            <person name="Keller A.-M."/>
            <person name="Kissmehl R."/>
            <person name="Klotz C."/>
            <person name="Koll F."/>
            <person name="Le Moue A."/>
            <person name="Lepere C."/>
            <person name="Malinsky S."/>
            <person name="Nowacki M."/>
            <person name="Nowak J.K."/>
            <person name="Plattner H."/>
            <person name="Poulain J."/>
            <person name="Ruiz F."/>
            <person name="Serrano V."/>
            <person name="Zagulski M."/>
            <person name="Dessen P."/>
            <person name="Betermier M."/>
            <person name="Weissenbach J."/>
            <person name="Scarpelli C."/>
            <person name="Schachter V."/>
            <person name="Sperling L."/>
            <person name="Meyer E."/>
            <person name="Cohen J."/>
            <person name="Wincker P."/>
        </authorList>
    </citation>
    <scope>NUCLEOTIDE SEQUENCE [LARGE SCALE GENOMIC DNA]</scope>
    <source>
        <strain evidence="7 8">Stock d4-2</strain>
    </source>
</reference>
<dbReference type="HOGENOM" id="CLU_014904_0_0_1"/>
<dbReference type="PROSITE" id="PS50109">
    <property type="entry name" value="HIS_KIN"/>
    <property type="match status" value="1"/>
</dbReference>
<dbReference type="PANTHER" id="PTHR43719:SF28">
    <property type="entry name" value="PEROXIDE STRESS-ACTIVATED HISTIDINE KINASE MAK1-RELATED"/>
    <property type="match status" value="1"/>
</dbReference>
<dbReference type="Gene3D" id="1.10.287.130">
    <property type="match status" value="1"/>
</dbReference>
<dbReference type="InterPro" id="IPR050956">
    <property type="entry name" value="2C_system_His_kinase"/>
</dbReference>
<keyword evidence="4" id="KW-0472">Membrane</keyword>
<dbReference type="CDD" id="cd17546">
    <property type="entry name" value="REC_hyHK_CKI1_RcsC-like"/>
    <property type="match status" value="1"/>
</dbReference>
<dbReference type="OrthoDB" id="21225at2759"/>
<dbReference type="GeneID" id="5042306"/>
<dbReference type="PANTHER" id="PTHR43719">
    <property type="entry name" value="TWO-COMPONENT HISTIDINE KINASE"/>
    <property type="match status" value="1"/>
</dbReference>
<dbReference type="SUPFAM" id="SSF55874">
    <property type="entry name" value="ATPase domain of HSP90 chaperone/DNA topoisomerase II/histidine kinase"/>
    <property type="match status" value="1"/>
</dbReference>
<proteinExistence type="predicted"/>
<dbReference type="PROSITE" id="PS50110">
    <property type="entry name" value="RESPONSE_REGULATORY"/>
    <property type="match status" value="1"/>
</dbReference>
<keyword evidence="1 2" id="KW-0597">Phosphoprotein</keyword>
<dbReference type="SUPFAM" id="SSF47384">
    <property type="entry name" value="Homodimeric domain of signal transducing histidine kinase"/>
    <property type="match status" value="1"/>
</dbReference>
<sequence length="918" mass="106518">MLISSRLEQLIKIDKKTIMLQISLDSPCKKAQESLLINTRGVVSKQNIIQILVFYILLSLIDLALLIQYPHNSQYIIPKLSISILMAIIITLFQKKLTHMIINIFLVVVKLNSILFLLLIGQDYILIVALICEHNNYPANFEHLEYSVQKIILKIVCLVIMIIKFKIMDIFMIGSVLLLEIYQIGLLLKQSKNQNIGELFSSFQNKINRETFTIYSKENTWISRISTLPICFIMISKKDMKLTYKNHNVYTHFSSICKTEEEYDKLILNQLEFSIISECYEDQKNIATDQHIKKNRLRNNLSSKKRNQENKDFSEQESINPQFKETNKLLEILENYKEGKLWDTMNSINNSLELFCQHFWEDNKCSTYSGQIIINQDDDEIILTLIDISKQNKYYDEMIKDQFKTSIAQSFSHELRTPLNSSCNFLQYCLNHKSVEEEIKNNFIQPAINALRFQSYLINDIIDFSSLCADNLELDIKDFLIKDLVDEVNKLFKSVIEMKNLILYVDLLENQLNSLCTDFSRLVQIIVNILQNSIKYSNSGYILMKLTSFSQNYLKITIKDEGFGIEEDRLIKLHQMLLDVEQKQNFSQYKSWHGFGLLISSMLLSKLCPADYKSLLIRSGGKGQGTKVTFYIQNHKLSHSSSSLHQKDKPIRFNSKLRQSNPSGSNHHLSLNGTLIQISDLFVSNRKVNINTQFVKKVTLKSVKSNENSIFSDSIINLDQDLQISELHHLQPFLFTENAKQKSKLSKQDQSPKSNHQQTKIVSYKQLKLQEDQDSEQYLKTIMRKKKCTCKRILSVDDEIFNQKSIQFLLTQQGFEVSLAFNGQEAIQIVQDTQKCNVNCSLFLLILMDYQMPIMNGLQATKQLRYMMDQHQIPQIHIIGLTAFNSKNDILMCLNSGMSDVLTKPLIIKDLFEILQLI</sequence>
<dbReference type="OMA" id="THMIINI"/>
<evidence type="ECO:0000256" key="4">
    <source>
        <dbReference type="SAM" id="Phobius"/>
    </source>
</evidence>
<dbReference type="EMBL" id="CT868653">
    <property type="protein sequence ID" value="CAK89124.1"/>
    <property type="molecule type" value="Genomic_DNA"/>
</dbReference>
<gene>
    <name evidence="7" type="ORF">GSPATT00022293001</name>
</gene>
<dbReference type="InterPro" id="IPR003594">
    <property type="entry name" value="HATPase_dom"/>
</dbReference>
<dbReference type="CDD" id="cd00082">
    <property type="entry name" value="HisKA"/>
    <property type="match status" value="1"/>
</dbReference>
<dbReference type="STRING" id="5888.A0E1F7"/>
<dbReference type="Gene3D" id="3.30.565.10">
    <property type="entry name" value="Histidine kinase-like ATPase, C-terminal domain"/>
    <property type="match status" value="1"/>
</dbReference>
<evidence type="ECO:0000256" key="1">
    <source>
        <dbReference type="ARBA" id="ARBA00022553"/>
    </source>
</evidence>
<dbReference type="AlphaFoldDB" id="A0E1F7"/>
<dbReference type="SMART" id="SM00448">
    <property type="entry name" value="REC"/>
    <property type="match status" value="1"/>
</dbReference>
<dbReference type="Pfam" id="PF00072">
    <property type="entry name" value="Response_reg"/>
    <property type="match status" value="1"/>
</dbReference>
<evidence type="ECO:0000256" key="3">
    <source>
        <dbReference type="SAM" id="MobiDB-lite"/>
    </source>
</evidence>
<dbReference type="Pfam" id="PF02518">
    <property type="entry name" value="HATPase_c"/>
    <property type="match status" value="1"/>
</dbReference>
<dbReference type="InterPro" id="IPR036097">
    <property type="entry name" value="HisK_dim/P_sf"/>
</dbReference>
<dbReference type="Proteomes" id="UP000000600">
    <property type="component" value="Unassembled WGS sequence"/>
</dbReference>
<dbReference type="RefSeq" id="XP_001456521.1">
    <property type="nucleotide sequence ID" value="XM_001456484.1"/>
</dbReference>
<dbReference type="InterPro" id="IPR011006">
    <property type="entry name" value="CheY-like_superfamily"/>
</dbReference>
<keyword evidence="4" id="KW-0812">Transmembrane</keyword>
<dbReference type="Gene3D" id="3.40.50.2300">
    <property type="match status" value="1"/>
</dbReference>
<dbReference type="InParanoid" id="A0E1F7"/>
<feature type="transmembrane region" description="Helical" evidence="4">
    <location>
        <begin position="100"/>
        <end position="120"/>
    </location>
</feature>
<feature type="domain" description="Response regulatory" evidence="6">
    <location>
        <begin position="792"/>
        <end position="918"/>
    </location>
</feature>
<dbReference type="InterPro" id="IPR001789">
    <property type="entry name" value="Sig_transdc_resp-reg_receiver"/>
</dbReference>
<feature type="domain" description="Histidine kinase" evidence="5">
    <location>
        <begin position="410"/>
        <end position="636"/>
    </location>
</feature>
<dbReference type="InterPro" id="IPR005467">
    <property type="entry name" value="His_kinase_dom"/>
</dbReference>
<dbReference type="KEGG" id="ptm:GSPATT00022293001"/>
<feature type="modified residue" description="4-aspartylphosphate" evidence="2">
    <location>
        <position position="849"/>
    </location>
</feature>
<evidence type="ECO:0008006" key="9">
    <source>
        <dbReference type="Google" id="ProtNLM"/>
    </source>
</evidence>
<evidence type="ECO:0000259" key="6">
    <source>
        <dbReference type="PROSITE" id="PS50110"/>
    </source>
</evidence>
<dbReference type="InterPro" id="IPR003661">
    <property type="entry name" value="HisK_dim/P_dom"/>
</dbReference>
<feature type="region of interest" description="Disordered" evidence="3">
    <location>
        <begin position="297"/>
        <end position="318"/>
    </location>
</feature>
<dbReference type="eggNOG" id="KOG0519">
    <property type="taxonomic scope" value="Eukaryota"/>
</dbReference>
<dbReference type="InterPro" id="IPR036890">
    <property type="entry name" value="HATPase_C_sf"/>
</dbReference>
<name>A0E1F7_PARTE</name>
<keyword evidence="4" id="KW-1133">Transmembrane helix</keyword>
<organism evidence="7 8">
    <name type="scientific">Paramecium tetraurelia</name>
    <dbReference type="NCBI Taxonomy" id="5888"/>
    <lineage>
        <taxon>Eukaryota</taxon>
        <taxon>Sar</taxon>
        <taxon>Alveolata</taxon>
        <taxon>Ciliophora</taxon>
        <taxon>Intramacronucleata</taxon>
        <taxon>Oligohymenophorea</taxon>
        <taxon>Peniculida</taxon>
        <taxon>Parameciidae</taxon>
        <taxon>Paramecium</taxon>
    </lineage>
</organism>
<feature type="transmembrane region" description="Helical" evidence="4">
    <location>
        <begin position="48"/>
        <end position="69"/>
    </location>
</feature>
<evidence type="ECO:0000313" key="7">
    <source>
        <dbReference type="EMBL" id="CAK89124.1"/>
    </source>
</evidence>
<evidence type="ECO:0000259" key="5">
    <source>
        <dbReference type="PROSITE" id="PS50109"/>
    </source>
</evidence>
<evidence type="ECO:0000256" key="2">
    <source>
        <dbReference type="PROSITE-ProRule" id="PRU00169"/>
    </source>
</evidence>
<accession>A0E1F7</accession>
<dbReference type="GO" id="GO:0000155">
    <property type="term" value="F:phosphorelay sensor kinase activity"/>
    <property type="evidence" value="ECO:0007669"/>
    <property type="project" value="InterPro"/>
</dbReference>